<dbReference type="Gene3D" id="3.40.50.720">
    <property type="entry name" value="NAD(P)-binding Rossmann-like Domain"/>
    <property type="match status" value="1"/>
</dbReference>
<evidence type="ECO:0000313" key="3">
    <source>
        <dbReference type="Proteomes" id="UP001072034"/>
    </source>
</evidence>
<evidence type="ECO:0000259" key="1">
    <source>
        <dbReference type="Pfam" id="PF14691"/>
    </source>
</evidence>
<feature type="domain" description="Dihydroprymidine dehydrogenase" evidence="1">
    <location>
        <begin position="4"/>
        <end position="82"/>
    </location>
</feature>
<dbReference type="RefSeq" id="WP_268917008.1">
    <property type="nucleotide sequence ID" value="NZ_JAPTMY010000008.1"/>
</dbReference>
<dbReference type="Gene3D" id="1.10.1060.10">
    <property type="entry name" value="Alpha-helical ferredoxin"/>
    <property type="match status" value="1"/>
</dbReference>
<dbReference type="PANTHER" id="PTHR43100:SF3">
    <property type="entry name" value="FAD_NAD(P)-BINDING DOMAIN-CONTAINING PROTEIN"/>
    <property type="match status" value="1"/>
</dbReference>
<accession>A0ABT4I838</accession>
<dbReference type="Proteomes" id="UP001072034">
    <property type="component" value="Unassembled WGS sequence"/>
</dbReference>
<comment type="caution">
    <text evidence="2">The sequence shown here is derived from an EMBL/GenBank/DDBJ whole genome shotgun (WGS) entry which is preliminary data.</text>
</comment>
<dbReference type="InterPro" id="IPR009051">
    <property type="entry name" value="Helical_ferredxn"/>
</dbReference>
<dbReference type="PRINTS" id="PR00419">
    <property type="entry name" value="ADXRDTASE"/>
</dbReference>
<proteinExistence type="predicted"/>
<dbReference type="Pfam" id="PF14691">
    <property type="entry name" value="Fer4_20"/>
    <property type="match status" value="1"/>
</dbReference>
<dbReference type="PANTHER" id="PTHR43100">
    <property type="entry name" value="GLUTAMATE SYNTHASE [NADPH] SMALL CHAIN"/>
    <property type="match status" value="1"/>
</dbReference>
<dbReference type="EMBL" id="JAPTMY010000008">
    <property type="protein sequence ID" value="MCZ0857412.1"/>
    <property type="molecule type" value="Genomic_DNA"/>
</dbReference>
<reference evidence="2" key="1">
    <citation type="submission" date="2022-10" db="EMBL/GenBank/DDBJ databases">
        <title>Genome sequence of Actinomyces israelii ATCC 10048.</title>
        <authorList>
            <person name="Watt R.M."/>
            <person name="Tong W.M."/>
        </authorList>
    </citation>
    <scope>NUCLEOTIDE SEQUENCE</scope>
    <source>
        <strain evidence="2">ATCC 10048</strain>
    </source>
</reference>
<dbReference type="SUPFAM" id="SSF51971">
    <property type="entry name" value="Nucleotide-binding domain"/>
    <property type="match status" value="1"/>
</dbReference>
<gene>
    <name evidence="2" type="ORF">OHJ16_05060</name>
</gene>
<evidence type="ECO:0000313" key="2">
    <source>
        <dbReference type="EMBL" id="MCZ0857412.1"/>
    </source>
</evidence>
<protein>
    <submittedName>
        <fullName evidence="2">NAD(P)-binding protein</fullName>
    </submittedName>
</protein>
<dbReference type="InterPro" id="IPR028261">
    <property type="entry name" value="DPD_II"/>
</dbReference>
<sequence length="300" mass="32027">MLTPPCEIACDAGEPVRGWLHALQADDVLRAWRMITRMNPLPACMGRICYAPCEQRCVLGARAGAVGIRALEAAVGELALREGWRLDEPRESTGVRVVVVGSGPCGLSATHQLVLAGHEVTLLDAHHCLSGMLRRGITERRLPKRILDAEIQRIVSGRARVQTSRAVRRIGEVLSKCDGVIWAAGASRCMAVVEGRTIWRQPIHTDRSARRTATLSIGRGARAAEALSDHLLGSAPSGLDSGATTAAAAPSAALPAPPGSLKAATIKEANRCILCGSRGALRRPRTKLENVSLMHEHRAP</sequence>
<dbReference type="Pfam" id="PF13450">
    <property type="entry name" value="NAD_binding_8"/>
    <property type="match status" value="1"/>
</dbReference>
<keyword evidence="3" id="KW-1185">Reference proteome</keyword>
<dbReference type="InterPro" id="IPR051394">
    <property type="entry name" value="Glutamate_Synthase"/>
</dbReference>
<organism evidence="2 3">
    <name type="scientific">Actinomyces israelii</name>
    <dbReference type="NCBI Taxonomy" id="1659"/>
    <lineage>
        <taxon>Bacteria</taxon>
        <taxon>Bacillati</taxon>
        <taxon>Actinomycetota</taxon>
        <taxon>Actinomycetes</taxon>
        <taxon>Actinomycetales</taxon>
        <taxon>Actinomycetaceae</taxon>
        <taxon>Actinomyces</taxon>
    </lineage>
</organism>
<name>A0ABT4I838_9ACTO</name>